<dbReference type="Gene3D" id="3.30.420.10">
    <property type="entry name" value="Ribonuclease H-like superfamily/Ribonuclease H"/>
    <property type="match status" value="1"/>
</dbReference>
<dbReference type="SUPFAM" id="SSF53098">
    <property type="entry name" value="Ribonuclease H-like"/>
    <property type="match status" value="1"/>
</dbReference>
<evidence type="ECO:0000313" key="5">
    <source>
        <dbReference type="Proteomes" id="UP000663852"/>
    </source>
</evidence>
<dbReference type="InterPro" id="IPR001584">
    <property type="entry name" value="Integrase_cat-core"/>
</dbReference>
<organism evidence="2 5">
    <name type="scientific">Adineta ricciae</name>
    <name type="common">Rotifer</name>
    <dbReference type="NCBI Taxonomy" id="249248"/>
    <lineage>
        <taxon>Eukaryota</taxon>
        <taxon>Metazoa</taxon>
        <taxon>Spiralia</taxon>
        <taxon>Gnathifera</taxon>
        <taxon>Rotifera</taxon>
        <taxon>Eurotatoria</taxon>
        <taxon>Bdelloidea</taxon>
        <taxon>Adinetida</taxon>
        <taxon>Adinetidae</taxon>
        <taxon>Adineta</taxon>
    </lineage>
</organism>
<accession>A0A815PN63</accession>
<dbReference type="InterPro" id="IPR036397">
    <property type="entry name" value="RNaseH_sf"/>
</dbReference>
<dbReference type="Proteomes" id="UP000663852">
    <property type="component" value="Unassembled WGS sequence"/>
</dbReference>
<dbReference type="PANTHER" id="PTHR37984">
    <property type="entry name" value="PROTEIN CBG26694"/>
    <property type="match status" value="1"/>
</dbReference>
<evidence type="ECO:0000313" key="2">
    <source>
        <dbReference type="EMBL" id="CAF1451151.1"/>
    </source>
</evidence>
<dbReference type="InterPro" id="IPR012337">
    <property type="entry name" value="RNaseH-like_sf"/>
</dbReference>
<dbReference type="EMBL" id="CAJNOJ010000446">
    <property type="protein sequence ID" value="CAF1451151.1"/>
    <property type="molecule type" value="Genomic_DNA"/>
</dbReference>
<comment type="caution">
    <text evidence="2">The sequence shown here is derived from an EMBL/GenBank/DDBJ whole genome shotgun (WGS) entry which is preliminary data.</text>
</comment>
<sequence>MKQSITRYIQACLSYQQHNVSQLKKPGNLQPITPPEGLFQLVGMDYCGQLKSTPRGNQYALCITDYLTRWIVAVSVPDCSAQTTVEALFNEYICRYGVPIVILSDHGTHFHNQLMDAMSELVGYSHIYSTTYHPQSNGMIERFNATLVPQITKLQDREHNNWDEFLAPVVFAYNAGTHSTIGCSPCELLLGREPRLSMNQPVSTFIFRRPNDYYEQAKSIQRTI</sequence>
<feature type="domain" description="Integrase catalytic" evidence="1">
    <location>
        <begin position="30"/>
        <end position="193"/>
    </location>
</feature>
<protein>
    <recommendedName>
        <fullName evidence="1">Integrase catalytic domain-containing protein</fullName>
    </recommendedName>
</protein>
<dbReference type="AlphaFoldDB" id="A0A815PN63"/>
<dbReference type="FunFam" id="3.30.420.10:FF:000032">
    <property type="entry name" value="Retrovirus-related Pol polyprotein from transposon 297-like Protein"/>
    <property type="match status" value="1"/>
</dbReference>
<dbReference type="InterPro" id="IPR050951">
    <property type="entry name" value="Retrovirus_Pol_polyprotein"/>
</dbReference>
<evidence type="ECO:0000313" key="4">
    <source>
        <dbReference type="Proteomes" id="UP000663828"/>
    </source>
</evidence>
<dbReference type="GO" id="GO:0015074">
    <property type="term" value="P:DNA integration"/>
    <property type="evidence" value="ECO:0007669"/>
    <property type="project" value="InterPro"/>
</dbReference>
<dbReference type="PANTHER" id="PTHR37984:SF15">
    <property type="entry name" value="INTEGRASE CATALYTIC DOMAIN-CONTAINING PROTEIN"/>
    <property type="match status" value="1"/>
</dbReference>
<dbReference type="Proteomes" id="UP000663828">
    <property type="component" value="Unassembled WGS sequence"/>
</dbReference>
<dbReference type="OrthoDB" id="441971at2759"/>
<dbReference type="EMBL" id="CAJNOR010004733">
    <property type="protein sequence ID" value="CAF1523966.1"/>
    <property type="molecule type" value="Genomic_DNA"/>
</dbReference>
<dbReference type="GO" id="GO:0003676">
    <property type="term" value="F:nucleic acid binding"/>
    <property type="evidence" value="ECO:0007669"/>
    <property type="project" value="InterPro"/>
</dbReference>
<reference evidence="2" key="1">
    <citation type="submission" date="2021-02" db="EMBL/GenBank/DDBJ databases">
        <authorList>
            <person name="Nowell W R."/>
        </authorList>
    </citation>
    <scope>NUCLEOTIDE SEQUENCE</scope>
</reference>
<dbReference type="PROSITE" id="PS50994">
    <property type="entry name" value="INTEGRASE"/>
    <property type="match status" value="1"/>
</dbReference>
<dbReference type="Pfam" id="PF00665">
    <property type="entry name" value="rve"/>
    <property type="match status" value="1"/>
</dbReference>
<evidence type="ECO:0000313" key="3">
    <source>
        <dbReference type="EMBL" id="CAF1523966.1"/>
    </source>
</evidence>
<keyword evidence="4" id="KW-1185">Reference proteome</keyword>
<name>A0A815PN63_ADIRI</name>
<gene>
    <name evidence="2" type="ORF">EDS130_LOCUS39526</name>
    <name evidence="3" type="ORF">XAT740_LOCUS40982</name>
</gene>
<evidence type="ECO:0000259" key="1">
    <source>
        <dbReference type="PROSITE" id="PS50994"/>
    </source>
</evidence>
<proteinExistence type="predicted"/>